<evidence type="ECO:0000256" key="1">
    <source>
        <dbReference type="ARBA" id="ARBA00022485"/>
    </source>
</evidence>
<evidence type="ECO:0000256" key="4">
    <source>
        <dbReference type="ARBA" id="ARBA00023004"/>
    </source>
</evidence>
<dbReference type="EMBL" id="JBHTCQ010000002">
    <property type="protein sequence ID" value="MFC7406200.1"/>
    <property type="molecule type" value="Genomic_DNA"/>
</dbReference>
<sequence>MTSGGYDVIVYGATSAGVCAAVAAAGTGATVALAEPRRHVGGMTSGGLGYTDLGDLRVLGGLAARFRQDVADHYGVTPGTYAGPEPGVAEAVFRRWLEEAAVDLLLEHRVTGAEVVDGVIRSVRFTAGTLTGAVLVDASYEGDLLAAAGVPFAVGREGRSRHGEPLAGRQEMLPGRHAMPPWISPFADDPPPGVEGTLLPQLRPGPPAAVGDGDGGVMAYGYRVCLTTAPDRIPVERRAGYDDGYFELARRLFHRWERDRFEVTAGWMIGLEPNLPHGKCDANSLGPLSLNVLDGTSWEYPTAGHARRAEIRRHHRDHTTDFLWFLTNDPAVPARVRREMSRWGLPPEEFPDTGHLPHQLYVREARRMIGDRTLTEADLRRPRREPDVVAMGSYNIDVREVQRTWRWVYEFDGPRPMVFNEGYLSVPVPPYPIPYRCLVPRREDCRNLLVPVCLSASHIAFASVRMEVQYQMLGHAAGLAAASAARAGEDVQDVDVPALQEQLRAAGQVLELGVGRR</sequence>
<dbReference type="Proteomes" id="UP001596455">
    <property type="component" value="Unassembled WGS sequence"/>
</dbReference>
<dbReference type="InterPro" id="IPR036188">
    <property type="entry name" value="FAD/NAD-bd_sf"/>
</dbReference>
<reference evidence="7" key="1">
    <citation type="journal article" date="2019" name="Int. J. Syst. Evol. Microbiol.">
        <title>The Global Catalogue of Microorganisms (GCM) 10K type strain sequencing project: providing services to taxonomists for standard genome sequencing and annotation.</title>
        <authorList>
            <consortium name="The Broad Institute Genomics Platform"/>
            <consortium name="The Broad Institute Genome Sequencing Center for Infectious Disease"/>
            <person name="Wu L."/>
            <person name="Ma J."/>
        </authorList>
    </citation>
    <scope>NUCLEOTIDE SEQUENCE [LARGE SCALE GENOMIC DNA]</scope>
    <source>
        <strain evidence="7">JCM 1490</strain>
    </source>
</reference>
<organism evidence="6 7">
    <name type="scientific">Georgenia alba</name>
    <dbReference type="NCBI Taxonomy" id="2233858"/>
    <lineage>
        <taxon>Bacteria</taxon>
        <taxon>Bacillati</taxon>
        <taxon>Actinomycetota</taxon>
        <taxon>Actinomycetes</taxon>
        <taxon>Micrococcales</taxon>
        <taxon>Bogoriellaceae</taxon>
        <taxon>Georgenia</taxon>
    </lineage>
</organism>
<dbReference type="Pfam" id="PF12831">
    <property type="entry name" value="FAD_oxidored"/>
    <property type="match status" value="1"/>
</dbReference>
<evidence type="ECO:0000256" key="3">
    <source>
        <dbReference type="ARBA" id="ARBA00023002"/>
    </source>
</evidence>
<gene>
    <name evidence="6" type="ORF">ACFQQL_13860</name>
</gene>
<keyword evidence="5" id="KW-0411">Iron-sulfur</keyword>
<dbReference type="InterPro" id="IPR039650">
    <property type="entry name" value="HdrA-like"/>
</dbReference>
<keyword evidence="2" id="KW-0479">Metal-binding</keyword>
<dbReference type="PANTHER" id="PTHR43498">
    <property type="entry name" value="FERREDOXIN:COB-COM HETERODISULFIDE REDUCTASE SUBUNIT A"/>
    <property type="match status" value="1"/>
</dbReference>
<evidence type="ECO:0000313" key="7">
    <source>
        <dbReference type="Proteomes" id="UP001596455"/>
    </source>
</evidence>
<comment type="caution">
    <text evidence="6">The sequence shown here is derived from an EMBL/GenBank/DDBJ whole genome shotgun (WGS) entry which is preliminary data.</text>
</comment>
<keyword evidence="1" id="KW-0004">4Fe-4S</keyword>
<dbReference type="RefSeq" id="WP_382395324.1">
    <property type="nucleotide sequence ID" value="NZ_JBHTCQ010000002.1"/>
</dbReference>
<dbReference type="Gene3D" id="3.50.50.60">
    <property type="entry name" value="FAD/NAD(P)-binding domain"/>
    <property type="match status" value="1"/>
</dbReference>
<evidence type="ECO:0000256" key="5">
    <source>
        <dbReference type="ARBA" id="ARBA00023014"/>
    </source>
</evidence>
<dbReference type="SUPFAM" id="SSF51905">
    <property type="entry name" value="FAD/NAD(P)-binding domain"/>
    <property type="match status" value="1"/>
</dbReference>
<proteinExistence type="predicted"/>
<dbReference type="PANTHER" id="PTHR43498:SF1">
    <property type="entry name" value="COB--COM HETERODISULFIDE REDUCTASE IRON-SULFUR SUBUNIT A"/>
    <property type="match status" value="1"/>
</dbReference>
<keyword evidence="3" id="KW-0560">Oxidoreductase</keyword>
<protein>
    <submittedName>
        <fullName evidence="6">FAD-dependent oxidoreductase</fullName>
    </submittedName>
</protein>
<evidence type="ECO:0000256" key="2">
    <source>
        <dbReference type="ARBA" id="ARBA00022723"/>
    </source>
</evidence>
<keyword evidence="7" id="KW-1185">Reference proteome</keyword>
<name>A0ABW2QF01_9MICO</name>
<accession>A0ABW2QF01</accession>
<keyword evidence="4" id="KW-0408">Iron</keyword>
<evidence type="ECO:0000313" key="6">
    <source>
        <dbReference type="EMBL" id="MFC7406200.1"/>
    </source>
</evidence>